<name>A0A5C5WBP2_9BACT</name>
<dbReference type="CDD" id="cd07185">
    <property type="entry name" value="OmpA_C-like"/>
    <property type="match status" value="1"/>
</dbReference>
<reference evidence="4 5" key="1">
    <citation type="submission" date="2019-02" db="EMBL/GenBank/DDBJ databases">
        <title>Deep-cultivation of Planctomycetes and their phenomic and genomic characterization uncovers novel biology.</title>
        <authorList>
            <person name="Wiegand S."/>
            <person name="Jogler M."/>
            <person name="Boedeker C."/>
            <person name="Pinto D."/>
            <person name="Vollmers J."/>
            <person name="Rivas-Marin E."/>
            <person name="Kohn T."/>
            <person name="Peeters S.H."/>
            <person name="Heuer A."/>
            <person name="Rast P."/>
            <person name="Oberbeckmann S."/>
            <person name="Bunk B."/>
            <person name="Jeske O."/>
            <person name="Meyerdierks A."/>
            <person name="Storesund J.E."/>
            <person name="Kallscheuer N."/>
            <person name="Luecker S."/>
            <person name="Lage O.M."/>
            <person name="Pohl T."/>
            <person name="Merkel B.J."/>
            <person name="Hornburger P."/>
            <person name="Mueller R.-W."/>
            <person name="Bruemmer F."/>
            <person name="Labrenz M."/>
            <person name="Spormann A.M."/>
            <person name="Op Den Camp H."/>
            <person name="Overmann J."/>
            <person name="Amann R."/>
            <person name="Jetten M.S.M."/>
            <person name="Mascher T."/>
            <person name="Medema M.H."/>
            <person name="Devos D.P."/>
            <person name="Kaster A.-K."/>
            <person name="Ovreas L."/>
            <person name="Rohde M."/>
            <person name="Galperin M.Y."/>
            <person name="Jogler C."/>
        </authorList>
    </citation>
    <scope>NUCLEOTIDE SEQUENCE [LARGE SCALE GENOMIC DNA]</scope>
    <source>
        <strain evidence="4 5">Pla111</strain>
    </source>
</reference>
<proteinExistence type="predicted"/>
<dbReference type="EMBL" id="SJPH01000001">
    <property type="protein sequence ID" value="TWT48318.1"/>
    <property type="molecule type" value="Genomic_DNA"/>
</dbReference>
<evidence type="ECO:0000259" key="3">
    <source>
        <dbReference type="PROSITE" id="PS51123"/>
    </source>
</evidence>
<evidence type="ECO:0000313" key="5">
    <source>
        <dbReference type="Proteomes" id="UP000318995"/>
    </source>
</evidence>
<feature type="domain" description="OmpA-like" evidence="3">
    <location>
        <begin position="150"/>
        <end position="272"/>
    </location>
</feature>
<dbReference type="Proteomes" id="UP000318995">
    <property type="component" value="Unassembled WGS sequence"/>
</dbReference>
<dbReference type="PANTHER" id="PTHR30329:SF21">
    <property type="entry name" value="LIPOPROTEIN YIAD-RELATED"/>
    <property type="match status" value="1"/>
</dbReference>
<dbReference type="GO" id="GO:0016020">
    <property type="term" value="C:membrane"/>
    <property type="evidence" value="ECO:0007669"/>
    <property type="project" value="UniProtKB-UniRule"/>
</dbReference>
<sequence>MPRSFTLCLALCLPAMVGCGRVVFRPQQPPQTVALSLEQQQQIAQREQELQSRASQLDTDNQELEAMLAQSRQQVQLLNDQIVATQDQLRATVDRLAHTEQSNSQLKQRTEALVASVSQPAGGSMIRPNSTLLQPLRLSGAAGVSVRQDGDVIRVAIAADELFYTSAAQLQPAGERLLQGVVGELTRAYPEHLIGLEGHTDGAPLASAQYPTSHHLSVAQATTAYDVLRRAGLPAAQLFVIGHGANHPLVSNATEAGRQKNRRLELVVYPETVRDR</sequence>
<organism evidence="4 5">
    <name type="scientific">Botrimarina hoheduenensis</name>
    <dbReference type="NCBI Taxonomy" id="2528000"/>
    <lineage>
        <taxon>Bacteria</taxon>
        <taxon>Pseudomonadati</taxon>
        <taxon>Planctomycetota</taxon>
        <taxon>Planctomycetia</taxon>
        <taxon>Pirellulales</taxon>
        <taxon>Lacipirellulaceae</taxon>
        <taxon>Botrimarina</taxon>
    </lineage>
</organism>
<dbReference type="AlphaFoldDB" id="A0A5C5WBP2"/>
<dbReference type="InterPro" id="IPR036737">
    <property type="entry name" value="OmpA-like_sf"/>
</dbReference>
<evidence type="ECO:0000313" key="4">
    <source>
        <dbReference type="EMBL" id="TWT48318.1"/>
    </source>
</evidence>
<keyword evidence="1" id="KW-0472">Membrane</keyword>
<dbReference type="OrthoDB" id="9814546at2"/>
<dbReference type="PROSITE" id="PS51257">
    <property type="entry name" value="PROKAR_LIPOPROTEIN"/>
    <property type="match status" value="1"/>
</dbReference>
<dbReference type="SUPFAM" id="SSF103088">
    <property type="entry name" value="OmpA-like"/>
    <property type="match status" value="1"/>
</dbReference>
<evidence type="ECO:0000256" key="2">
    <source>
        <dbReference type="SAM" id="Coils"/>
    </source>
</evidence>
<dbReference type="InterPro" id="IPR006665">
    <property type="entry name" value="OmpA-like"/>
</dbReference>
<evidence type="ECO:0000256" key="1">
    <source>
        <dbReference type="PROSITE-ProRule" id="PRU00473"/>
    </source>
</evidence>
<keyword evidence="5" id="KW-1185">Reference proteome</keyword>
<dbReference type="InterPro" id="IPR050330">
    <property type="entry name" value="Bact_OuterMem_StrucFunc"/>
</dbReference>
<keyword evidence="2" id="KW-0175">Coiled coil</keyword>
<dbReference type="PANTHER" id="PTHR30329">
    <property type="entry name" value="STATOR ELEMENT OF FLAGELLAR MOTOR COMPLEX"/>
    <property type="match status" value="1"/>
</dbReference>
<dbReference type="PROSITE" id="PS51123">
    <property type="entry name" value="OMPA_2"/>
    <property type="match status" value="1"/>
</dbReference>
<gene>
    <name evidence="4" type="primary">yiaD</name>
    <name evidence="4" type="ORF">Pla111_00810</name>
</gene>
<comment type="caution">
    <text evidence="4">The sequence shown here is derived from an EMBL/GenBank/DDBJ whole genome shotgun (WGS) entry which is preliminary data.</text>
</comment>
<feature type="coiled-coil region" evidence="2">
    <location>
        <begin position="47"/>
        <end position="88"/>
    </location>
</feature>
<accession>A0A5C5WBP2</accession>
<dbReference type="Gene3D" id="3.30.1330.60">
    <property type="entry name" value="OmpA-like domain"/>
    <property type="match status" value="1"/>
</dbReference>
<dbReference type="Pfam" id="PF00691">
    <property type="entry name" value="OmpA"/>
    <property type="match status" value="1"/>
</dbReference>
<dbReference type="RefSeq" id="WP_146570309.1">
    <property type="nucleotide sequence ID" value="NZ_SJPH01000001.1"/>
</dbReference>
<protein>
    <submittedName>
        <fullName evidence="4">Putative lipoprotein YiaD</fullName>
    </submittedName>
</protein>
<keyword evidence="4" id="KW-0449">Lipoprotein</keyword>